<dbReference type="SMART" id="SM00717">
    <property type="entry name" value="SANT"/>
    <property type="match status" value="2"/>
</dbReference>
<dbReference type="GO" id="GO:0000978">
    <property type="term" value="F:RNA polymerase II cis-regulatory region sequence-specific DNA binding"/>
    <property type="evidence" value="ECO:0007669"/>
    <property type="project" value="TreeGrafter"/>
</dbReference>
<dbReference type="Proteomes" id="UP000269721">
    <property type="component" value="Unassembled WGS sequence"/>
</dbReference>
<keyword evidence="2" id="KW-0238">DNA-binding</keyword>
<protein>
    <recommendedName>
        <fullName evidence="9">Homeodomain-like protein</fullName>
    </recommendedName>
</protein>
<dbReference type="InterPro" id="IPR001005">
    <property type="entry name" value="SANT/Myb"/>
</dbReference>
<organism evidence="7 8">
    <name type="scientific">Blyttiomyces helicus</name>
    <dbReference type="NCBI Taxonomy" id="388810"/>
    <lineage>
        <taxon>Eukaryota</taxon>
        <taxon>Fungi</taxon>
        <taxon>Fungi incertae sedis</taxon>
        <taxon>Chytridiomycota</taxon>
        <taxon>Chytridiomycota incertae sedis</taxon>
        <taxon>Chytridiomycetes</taxon>
        <taxon>Chytridiomycetes incertae sedis</taxon>
        <taxon>Blyttiomyces</taxon>
    </lineage>
</organism>
<dbReference type="PROSITE" id="PS51294">
    <property type="entry name" value="HTH_MYB"/>
    <property type="match status" value="1"/>
</dbReference>
<keyword evidence="4" id="KW-0539">Nucleus</keyword>
<dbReference type="SUPFAM" id="SSF46689">
    <property type="entry name" value="Homeodomain-like"/>
    <property type="match status" value="1"/>
</dbReference>
<dbReference type="Pfam" id="PF00249">
    <property type="entry name" value="Myb_DNA-binding"/>
    <property type="match status" value="1"/>
</dbReference>
<evidence type="ECO:0000256" key="2">
    <source>
        <dbReference type="ARBA" id="ARBA00023125"/>
    </source>
</evidence>
<evidence type="ECO:0000259" key="5">
    <source>
        <dbReference type="PROSITE" id="PS50090"/>
    </source>
</evidence>
<reference evidence="8" key="1">
    <citation type="journal article" date="2018" name="Nat. Microbiol.">
        <title>Leveraging single-cell genomics to expand the fungal tree of life.</title>
        <authorList>
            <person name="Ahrendt S.R."/>
            <person name="Quandt C.A."/>
            <person name="Ciobanu D."/>
            <person name="Clum A."/>
            <person name="Salamov A."/>
            <person name="Andreopoulos B."/>
            <person name="Cheng J.F."/>
            <person name="Woyke T."/>
            <person name="Pelin A."/>
            <person name="Henrissat B."/>
            <person name="Reynolds N.K."/>
            <person name="Benny G.L."/>
            <person name="Smith M.E."/>
            <person name="James T.Y."/>
            <person name="Grigoriev I.V."/>
        </authorList>
    </citation>
    <scope>NUCLEOTIDE SEQUENCE [LARGE SCALE GENOMIC DNA]</scope>
</reference>
<dbReference type="CDD" id="cd00167">
    <property type="entry name" value="SANT"/>
    <property type="match status" value="2"/>
</dbReference>
<evidence type="ECO:0000259" key="6">
    <source>
        <dbReference type="PROSITE" id="PS51294"/>
    </source>
</evidence>
<dbReference type="GO" id="GO:0042796">
    <property type="term" value="P:snRNA transcription by RNA polymerase III"/>
    <property type="evidence" value="ECO:0007669"/>
    <property type="project" value="TreeGrafter"/>
</dbReference>
<keyword evidence="3" id="KW-0804">Transcription</keyword>
<evidence type="ECO:0000256" key="1">
    <source>
        <dbReference type="ARBA" id="ARBA00023015"/>
    </source>
</evidence>
<dbReference type="Gene3D" id="1.10.10.60">
    <property type="entry name" value="Homeodomain-like"/>
    <property type="match status" value="2"/>
</dbReference>
<dbReference type="GO" id="GO:0001006">
    <property type="term" value="F:RNA polymerase III type 3 promoter sequence-specific DNA binding"/>
    <property type="evidence" value="ECO:0007669"/>
    <property type="project" value="TreeGrafter"/>
</dbReference>
<dbReference type="GO" id="GO:0042795">
    <property type="term" value="P:snRNA transcription by RNA polymerase II"/>
    <property type="evidence" value="ECO:0007669"/>
    <property type="project" value="TreeGrafter"/>
</dbReference>
<dbReference type="InterPro" id="IPR009057">
    <property type="entry name" value="Homeodomain-like_sf"/>
</dbReference>
<evidence type="ECO:0008006" key="9">
    <source>
        <dbReference type="Google" id="ProtNLM"/>
    </source>
</evidence>
<keyword evidence="8" id="KW-1185">Reference proteome</keyword>
<sequence>MLIQQPTVCLSVTLADAANAVATSWDPMRLLVDDWKDGGDFTRLAPDGMGQVVEPDSQWADPLEEDVQTAEAIPLAFGMEPSFNLENLNIPVLHGHPELGSQQLPMQNEQHLTGNDIMPFYSVPGIWNYAPGPAPVPFAAVTARPMLPAPSSADSLSAIFALPTTFSSFQPPSDAPYAPAPVHAPYKPQKHVKLTKKQVALLRARVASFGSMGKWQEIAAGIPGRDHGSCSAKWLQLNRRNVTGDWSQVEDEIIRLAGTRGQGDDQENEIDWREVAKQLPLRSMMQCKTRWLEKLDPTH</sequence>
<keyword evidence="1" id="KW-0805">Transcription regulation</keyword>
<dbReference type="PANTHER" id="PTHR46621:SF1">
    <property type="entry name" value="SNRNA-ACTIVATING PROTEIN COMPLEX SUBUNIT 4"/>
    <property type="match status" value="1"/>
</dbReference>
<gene>
    <name evidence="7" type="ORF">BDK51DRAFT_40486</name>
</gene>
<dbReference type="PANTHER" id="PTHR46621">
    <property type="entry name" value="SNRNA-ACTIVATING PROTEIN COMPLEX SUBUNIT 4"/>
    <property type="match status" value="1"/>
</dbReference>
<proteinExistence type="predicted"/>
<dbReference type="PROSITE" id="PS50090">
    <property type="entry name" value="MYB_LIKE"/>
    <property type="match status" value="1"/>
</dbReference>
<dbReference type="OrthoDB" id="2143914at2759"/>
<accession>A0A4P9W6E0</accession>
<dbReference type="InterPro" id="IPR051575">
    <property type="entry name" value="Myb-like_DNA-bd"/>
</dbReference>
<evidence type="ECO:0000256" key="3">
    <source>
        <dbReference type="ARBA" id="ARBA00023163"/>
    </source>
</evidence>
<dbReference type="EMBL" id="KZ997101">
    <property type="protein sequence ID" value="RKO87874.1"/>
    <property type="molecule type" value="Genomic_DNA"/>
</dbReference>
<feature type="domain" description="HTH myb-type" evidence="6">
    <location>
        <begin position="271"/>
        <end position="299"/>
    </location>
</feature>
<name>A0A4P9W6E0_9FUNG</name>
<dbReference type="AlphaFoldDB" id="A0A4P9W6E0"/>
<dbReference type="InterPro" id="IPR017930">
    <property type="entry name" value="Myb_dom"/>
</dbReference>
<evidence type="ECO:0000313" key="8">
    <source>
        <dbReference type="Proteomes" id="UP000269721"/>
    </source>
</evidence>
<evidence type="ECO:0000313" key="7">
    <source>
        <dbReference type="EMBL" id="RKO87874.1"/>
    </source>
</evidence>
<dbReference type="GO" id="GO:0019185">
    <property type="term" value="C:snRNA-activating protein complex"/>
    <property type="evidence" value="ECO:0007669"/>
    <property type="project" value="TreeGrafter"/>
</dbReference>
<feature type="domain" description="Myb-like" evidence="5">
    <location>
        <begin position="238"/>
        <end position="295"/>
    </location>
</feature>
<evidence type="ECO:0000256" key="4">
    <source>
        <dbReference type="ARBA" id="ARBA00023242"/>
    </source>
</evidence>